<evidence type="ECO:0000313" key="5">
    <source>
        <dbReference type="EMBL" id="HGQ65151.1"/>
    </source>
</evidence>
<dbReference type="InterPro" id="IPR036962">
    <property type="entry name" value="Glyco_hydro_3_N_sf"/>
</dbReference>
<dbReference type="InterPro" id="IPR013783">
    <property type="entry name" value="Ig-like_fold"/>
</dbReference>
<dbReference type="AlphaFoldDB" id="A0A7C4NQ04"/>
<dbReference type="FunFam" id="2.60.40.10:FF:000495">
    <property type="entry name" value="Periplasmic beta-glucosidase"/>
    <property type="match status" value="1"/>
</dbReference>
<proteinExistence type="inferred from homology"/>
<dbReference type="Gene3D" id="3.20.20.300">
    <property type="entry name" value="Glycoside hydrolase, family 3, N-terminal domain"/>
    <property type="match status" value="1"/>
</dbReference>
<feature type="domain" description="Fibronectin type III-like" evidence="3">
    <location>
        <begin position="636"/>
        <end position="705"/>
    </location>
</feature>
<dbReference type="InterPro" id="IPR036881">
    <property type="entry name" value="Glyco_hydro_3_C_sf"/>
</dbReference>
<gene>
    <name evidence="5" type="ORF">ENU08_07900</name>
    <name evidence="4" type="ORF">ENU41_08185</name>
</gene>
<dbReference type="InterPro" id="IPR001764">
    <property type="entry name" value="Glyco_hydro_3_N"/>
</dbReference>
<dbReference type="GO" id="GO:0008422">
    <property type="term" value="F:beta-glucosidase activity"/>
    <property type="evidence" value="ECO:0007669"/>
    <property type="project" value="TreeGrafter"/>
</dbReference>
<organism evidence="5">
    <name type="scientific">Ignisphaera aggregans</name>
    <dbReference type="NCBI Taxonomy" id="334771"/>
    <lineage>
        <taxon>Archaea</taxon>
        <taxon>Thermoproteota</taxon>
        <taxon>Thermoprotei</taxon>
        <taxon>Desulfurococcales</taxon>
        <taxon>Desulfurococcaceae</taxon>
        <taxon>Ignisphaera</taxon>
    </lineage>
</organism>
<evidence type="ECO:0000259" key="3">
    <source>
        <dbReference type="SMART" id="SM01217"/>
    </source>
</evidence>
<dbReference type="Gene3D" id="2.60.40.10">
    <property type="entry name" value="Immunoglobulins"/>
    <property type="match status" value="1"/>
</dbReference>
<dbReference type="EMBL" id="DTBD01000071">
    <property type="protein sequence ID" value="HGQ65151.1"/>
    <property type="molecule type" value="Genomic_DNA"/>
</dbReference>
<dbReference type="Pfam" id="PF01915">
    <property type="entry name" value="Glyco_hydro_3_C"/>
    <property type="match status" value="1"/>
</dbReference>
<dbReference type="SUPFAM" id="SSF51445">
    <property type="entry name" value="(Trans)glycosidases"/>
    <property type="match status" value="1"/>
</dbReference>
<evidence type="ECO:0000256" key="1">
    <source>
        <dbReference type="ARBA" id="ARBA00005336"/>
    </source>
</evidence>
<dbReference type="Gene3D" id="3.40.50.1700">
    <property type="entry name" value="Glycoside hydrolase family 3 C-terminal domain"/>
    <property type="match status" value="1"/>
</dbReference>
<comment type="caution">
    <text evidence="5">The sequence shown here is derived from an EMBL/GenBank/DDBJ whole genome shotgun (WGS) entry which is preliminary data.</text>
</comment>
<dbReference type="InterPro" id="IPR051915">
    <property type="entry name" value="Cellulose_Degrad_GH3"/>
</dbReference>
<accession>A0A7C4NQ04</accession>
<dbReference type="InterPro" id="IPR002772">
    <property type="entry name" value="Glyco_hydro_3_C"/>
</dbReference>
<evidence type="ECO:0000256" key="2">
    <source>
        <dbReference type="ARBA" id="ARBA00022801"/>
    </source>
</evidence>
<keyword evidence="2" id="KW-0378">Hydrolase</keyword>
<dbReference type="EMBL" id="DTCK01000042">
    <property type="protein sequence ID" value="HGQ36632.1"/>
    <property type="molecule type" value="Genomic_DNA"/>
</dbReference>
<evidence type="ECO:0000313" key="4">
    <source>
        <dbReference type="EMBL" id="HGQ36632.1"/>
    </source>
</evidence>
<comment type="similarity">
    <text evidence="1">Belongs to the glycosyl hydrolase 3 family.</text>
</comment>
<dbReference type="PANTHER" id="PTHR30620:SF123">
    <property type="entry name" value="BETA-XYLOSIDASE"/>
    <property type="match status" value="1"/>
</dbReference>
<dbReference type="Pfam" id="PF14310">
    <property type="entry name" value="Fn3-like"/>
    <property type="match status" value="1"/>
</dbReference>
<dbReference type="PRINTS" id="PR00133">
    <property type="entry name" value="GLHYDRLASE3"/>
</dbReference>
<dbReference type="InterPro" id="IPR017853">
    <property type="entry name" value="GH"/>
</dbReference>
<dbReference type="Pfam" id="PF00933">
    <property type="entry name" value="Glyco_hydro_3"/>
    <property type="match status" value="1"/>
</dbReference>
<reference evidence="5" key="1">
    <citation type="journal article" date="2020" name="mSystems">
        <title>Genome- and Community-Level Interaction Insights into Carbon Utilization and Element Cycling Functions of Hydrothermarchaeota in Hydrothermal Sediment.</title>
        <authorList>
            <person name="Zhou Z."/>
            <person name="Liu Y."/>
            <person name="Xu W."/>
            <person name="Pan J."/>
            <person name="Luo Z.H."/>
            <person name="Li M."/>
        </authorList>
    </citation>
    <scope>NUCLEOTIDE SEQUENCE [LARGE SCALE GENOMIC DNA]</scope>
    <source>
        <strain evidence="5">SpSt-637</strain>
        <strain evidence="4">SpSt-667</strain>
    </source>
</reference>
<dbReference type="SUPFAM" id="SSF52279">
    <property type="entry name" value="Beta-D-glucan exohydrolase, C-terminal domain"/>
    <property type="match status" value="1"/>
</dbReference>
<dbReference type="InterPro" id="IPR026891">
    <property type="entry name" value="Fn3-like"/>
</dbReference>
<dbReference type="SMART" id="SM01217">
    <property type="entry name" value="Fn3_like"/>
    <property type="match status" value="1"/>
</dbReference>
<dbReference type="PROSITE" id="PS00775">
    <property type="entry name" value="GLYCOSYL_HYDROL_F3"/>
    <property type="match status" value="1"/>
</dbReference>
<protein>
    <submittedName>
        <fullName evidence="5">Beta-glucosidase</fullName>
    </submittedName>
</protein>
<name>A0A7C4NQ04_9CREN</name>
<dbReference type="PANTHER" id="PTHR30620">
    <property type="entry name" value="PERIPLASMIC BETA-GLUCOSIDASE-RELATED"/>
    <property type="match status" value="1"/>
</dbReference>
<dbReference type="GO" id="GO:0009251">
    <property type="term" value="P:glucan catabolic process"/>
    <property type="evidence" value="ECO:0007669"/>
    <property type="project" value="TreeGrafter"/>
</dbReference>
<dbReference type="InterPro" id="IPR019800">
    <property type="entry name" value="Glyco_hydro_3_AS"/>
</dbReference>
<sequence>MTIEEKIAQLTSIFVDDLVEGDEFSEVKAEKVLRYGIGQITRVAGSKLGFKPKQVARIINKIQKFLVEKTRLGIPAIVHEECLAGLMGPSVIMFPIPLALASTWSPDLVKHVAEAIRAQVLTVGVKHCLSPVLDLCRDPRWGRCEETFGEDPYLVASMGTAYIEGLQGGGEKVEVIATAKHFAAHGVPEGGRNIASVNIGFRELRNTHLYPFEAAVKIARVKAIMPAYHEIDGVPCHANEELLNEILRREWGFDGIVVSDYWGIKFIQTIHKVARSRTEAALLALSSGVDIELPHAEYYLELIDAVKKGEVPESLVDKSVERVLRVKYLLGLFDNPYVDENKVPEIIDNPQFRSIAREVARKSIILLKNNGVLPIPRNIKRIAVVGPLADDPLAMLGDYHYATHIGLLKPDVHIVTALEGIKNKVGSRTTVFFAKGCNLRSTEPKALEEALDLAKEADVVIVVVGDISCIFNREKCTSGEGVDRAELSLTKPQEELVKALKGLGKSIILVVVAGRPMSIESIYADVDAILWCWKLGAEGGNALADVLFGEHSPSGRLPVSIPRAVGQIPVYYSRKPSSFGDYMEFHSKPLYPFGYGLSYTEFKYSSLVVDPKEVPIGGKLKVFVDIENIGDVEGDEVVQLYISRSYSEVALPVKELKAFKRVSLKPKEKRRIVFTISTEQLAYYGKELKLIITPGEYKVMIGRSADDIVVEDRFLVVGESLKFKDRRKFFADSYVE</sequence>